<evidence type="ECO:0000313" key="8">
    <source>
        <dbReference type="EMBL" id="KAJ6640154.1"/>
    </source>
</evidence>
<dbReference type="EMBL" id="WJQU01000003">
    <property type="protein sequence ID" value="KAJ6640154.1"/>
    <property type="molecule type" value="Genomic_DNA"/>
</dbReference>
<gene>
    <name evidence="8" type="primary">Arl6IP1</name>
    <name evidence="8" type="ORF">Bhyg_12903</name>
</gene>
<sequence>MGSQKFGETSDQKKMLNKMKHDLEGCRELILHLNSVLKWEKKFYPGLIFGFSTILFLVLWYLDLSTMTMGALILLCASVLDIALPVVSKFIFKPENWTGDNENQFESVCEEVCVAKLAICNGLSHVFASKETKSSVSSIVTVCVLIVLAYIGAVIDNLLLSYLGFLILMLYPGLLHHGIVNMVKEK</sequence>
<dbReference type="GO" id="GO:0005789">
    <property type="term" value="C:endoplasmic reticulum membrane"/>
    <property type="evidence" value="ECO:0007669"/>
    <property type="project" value="UniProtKB-SubCell"/>
</dbReference>
<feature type="non-terminal residue" evidence="8">
    <location>
        <position position="1"/>
    </location>
</feature>
<proteinExistence type="predicted"/>
<dbReference type="AlphaFoldDB" id="A0A9Q0MZ58"/>
<dbReference type="PANTHER" id="PTHR20952">
    <property type="entry name" value="ADP-RIBOSYLATION-LIKE FACTOR 6-INTERACTING PROTEIN"/>
    <property type="match status" value="1"/>
</dbReference>
<dbReference type="OrthoDB" id="6416122at2759"/>
<keyword evidence="9" id="KW-1185">Reference proteome</keyword>
<protein>
    <recommendedName>
        <fullName evidence="6">Reticulon-like protein</fullName>
    </recommendedName>
</protein>
<evidence type="ECO:0000256" key="2">
    <source>
        <dbReference type="ARBA" id="ARBA00022692"/>
    </source>
</evidence>
<feature type="transmembrane region" description="Helical" evidence="6">
    <location>
        <begin position="135"/>
        <end position="153"/>
    </location>
</feature>
<evidence type="ECO:0000256" key="1">
    <source>
        <dbReference type="ARBA" id="ARBA00004477"/>
    </source>
</evidence>
<comment type="subcellular location">
    <subcellularLocation>
        <location evidence="1 6">Endoplasmic reticulum membrane</location>
        <topology evidence="1 6">Multi-pass membrane protein</topology>
    </subcellularLocation>
</comment>
<keyword evidence="3 6" id="KW-0256">Endoplasmic reticulum</keyword>
<feature type="transmembrane region" description="Helical" evidence="6">
    <location>
        <begin position="159"/>
        <end position="180"/>
    </location>
</feature>
<reference evidence="8" key="1">
    <citation type="submission" date="2022-07" db="EMBL/GenBank/DDBJ databases">
        <authorList>
            <person name="Trinca V."/>
            <person name="Uliana J.V.C."/>
            <person name="Torres T.T."/>
            <person name="Ward R.J."/>
            <person name="Monesi N."/>
        </authorList>
    </citation>
    <scope>NUCLEOTIDE SEQUENCE</scope>
    <source>
        <strain evidence="8">HSMRA1968</strain>
        <tissue evidence="8">Whole embryos</tissue>
    </source>
</reference>
<dbReference type="InterPro" id="IPR003388">
    <property type="entry name" value="Reticulon"/>
</dbReference>
<keyword evidence="2 6" id="KW-0812">Transmembrane</keyword>
<keyword evidence="5 6" id="KW-0472">Membrane</keyword>
<evidence type="ECO:0000256" key="3">
    <source>
        <dbReference type="ARBA" id="ARBA00022824"/>
    </source>
</evidence>
<dbReference type="Proteomes" id="UP001151699">
    <property type="component" value="Chromosome X"/>
</dbReference>
<keyword evidence="4 6" id="KW-1133">Transmembrane helix</keyword>
<name>A0A9Q0MZ58_9DIPT</name>
<feature type="transmembrane region" description="Helical" evidence="6">
    <location>
        <begin position="43"/>
        <end position="62"/>
    </location>
</feature>
<feature type="domain" description="Reticulon" evidence="7">
    <location>
        <begin position="33"/>
        <end position="172"/>
    </location>
</feature>
<organism evidence="8 9">
    <name type="scientific">Pseudolycoriella hygida</name>
    <dbReference type="NCBI Taxonomy" id="35572"/>
    <lineage>
        <taxon>Eukaryota</taxon>
        <taxon>Metazoa</taxon>
        <taxon>Ecdysozoa</taxon>
        <taxon>Arthropoda</taxon>
        <taxon>Hexapoda</taxon>
        <taxon>Insecta</taxon>
        <taxon>Pterygota</taxon>
        <taxon>Neoptera</taxon>
        <taxon>Endopterygota</taxon>
        <taxon>Diptera</taxon>
        <taxon>Nematocera</taxon>
        <taxon>Sciaroidea</taxon>
        <taxon>Sciaridae</taxon>
        <taxon>Pseudolycoriella</taxon>
    </lineage>
</organism>
<evidence type="ECO:0000256" key="6">
    <source>
        <dbReference type="RuleBase" id="RU363132"/>
    </source>
</evidence>
<evidence type="ECO:0000313" key="9">
    <source>
        <dbReference type="Proteomes" id="UP001151699"/>
    </source>
</evidence>
<dbReference type="PANTHER" id="PTHR20952:SF0">
    <property type="entry name" value="ADP-RIBOSYLATION FACTOR-LIKE PROTEIN 6-INTERACTING PROTEIN 1"/>
    <property type="match status" value="1"/>
</dbReference>
<comment type="caution">
    <text evidence="8">The sequence shown here is derived from an EMBL/GenBank/DDBJ whole genome shotgun (WGS) entry which is preliminary data.</text>
</comment>
<feature type="transmembrane region" description="Helical" evidence="6">
    <location>
        <begin position="68"/>
        <end position="87"/>
    </location>
</feature>
<evidence type="ECO:0000259" key="7">
    <source>
        <dbReference type="PROSITE" id="PS50845"/>
    </source>
</evidence>
<evidence type="ECO:0000256" key="5">
    <source>
        <dbReference type="ARBA" id="ARBA00023136"/>
    </source>
</evidence>
<dbReference type="Pfam" id="PF02453">
    <property type="entry name" value="Reticulon"/>
    <property type="match status" value="1"/>
</dbReference>
<dbReference type="InterPro" id="IPR052114">
    <property type="entry name" value="ER_autophagy_membrane_reg"/>
</dbReference>
<dbReference type="PROSITE" id="PS50845">
    <property type="entry name" value="RETICULON"/>
    <property type="match status" value="1"/>
</dbReference>
<accession>A0A9Q0MZ58</accession>
<evidence type="ECO:0000256" key="4">
    <source>
        <dbReference type="ARBA" id="ARBA00022989"/>
    </source>
</evidence>